<keyword evidence="11 12" id="KW-0961">Cell wall biogenesis/degradation</keyword>
<dbReference type="InterPro" id="IPR011095">
    <property type="entry name" value="Dala_Dala_lig_C"/>
</dbReference>
<dbReference type="PROSITE" id="PS00843">
    <property type="entry name" value="DALA_DALA_LIGASE_1"/>
    <property type="match status" value="1"/>
</dbReference>
<evidence type="ECO:0000259" key="16">
    <source>
        <dbReference type="PROSITE" id="PS50975"/>
    </source>
</evidence>
<evidence type="ECO:0000256" key="14">
    <source>
        <dbReference type="PIRSR" id="PIRSR039102-3"/>
    </source>
</evidence>
<gene>
    <name evidence="12" type="primary">ddl</name>
    <name evidence="17" type="ORF">A2876_02925</name>
</gene>
<dbReference type="GO" id="GO:0005524">
    <property type="term" value="F:ATP binding"/>
    <property type="evidence" value="ECO:0007669"/>
    <property type="project" value="UniProtKB-UniRule"/>
</dbReference>
<dbReference type="GO" id="GO:0008360">
    <property type="term" value="P:regulation of cell shape"/>
    <property type="evidence" value="ECO:0007669"/>
    <property type="project" value="UniProtKB-KW"/>
</dbReference>
<keyword evidence="5 15" id="KW-0547">Nucleotide-binding</keyword>
<dbReference type="InterPro" id="IPR005905">
    <property type="entry name" value="D_ala_D_ala"/>
</dbReference>
<keyword evidence="6 15" id="KW-0067">ATP-binding</keyword>
<evidence type="ECO:0000256" key="5">
    <source>
        <dbReference type="ARBA" id="ARBA00022741"/>
    </source>
</evidence>
<dbReference type="InterPro" id="IPR016185">
    <property type="entry name" value="PreATP-grasp_dom_sf"/>
</dbReference>
<dbReference type="AlphaFoldDB" id="A0A1F4YFG6"/>
<evidence type="ECO:0000256" key="12">
    <source>
        <dbReference type="HAMAP-Rule" id="MF_00047"/>
    </source>
</evidence>
<evidence type="ECO:0000256" key="6">
    <source>
        <dbReference type="ARBA" id="ARBA00022840"/>
    </source>
</evidence>
<dbReference type="SUPFAM" id="SSF56059">
    <property type="entry name" value="Glutathione synthetase ATP-binding domain-like"/>
    <property type="match status" value="1"/>
</dbReference>
<keyword evidence="10 14" id="KW-0464">Manganese</keyword>
<comment type="cofactor">
    <cofactor evidence="14">
        <name>Mg(2+)</name>
        <dbReference type="ChEBI" id="CHEBI:18420"/>
    </cofactor>
    <cofactor evidence="14">
        <name>Mn(2+)</name>
        <dbReference type="ChEBI" id="CHEBI:29035"/>
    </cofactor>
    <text evidence="14">Binds 2 magnesium or manganese ions per subunit.</text>
</comment>
<dbReference type="GO" id="GO:0005829">
    <property type="term" value="C:cytosol"/>
    <property type="evidence" value="ECO:0007669"/>
    <property type="project" value="TreeGrafter"/>
</dbReference>
<evidence type="ECO:0000256" key="8">
    <source>
        <dbReference type="ARBA" id="ARBA00022960"/>
    </source>
</evidence>
<comment type="caution">
    <text evidence="17">The sequence shown here is derived from an EMBL/GenBank/DDBJ whole genome shotgun (WGS) entry which is preliminary data.</text>
</comment>
<keyword evidence="8 12" id="KW-0133">Cell shape</keyword>
<keyword evidence="4 14" id="KW-0479">Metal-binding</keyword>
<dbReference type="UniPathway" id="UPA00219"/>
<organism evidence="17 18">
    <name type="scientific">Candidatus Amesbacteria bacterium RIFCSPHIGHO2_01_FULL_48_32b</name>
    <dbReference type="NCBI Taxonomy" id="1797253"/>
    <lineage>
        <taxon>Bacteria</taxon>
        <taxon>Candidatus Amesiibacteriota</taxon>
    </lineage>
</organism>
<dbReference type="Pfam" id="PF07478">
    <property type="entry name" value="Dala_Dala_lig_C"/>
    <property type="match status" value="1"/>
</dbReference>
<reference evidence="17 18" key="1">
    <citation type="journal article" date="2016" name="Nat. Commun.">
        <title>Thousands of microbial genomes shed light on interconnected biogeochemical processes in an aquifer system.</title>
        <authorList>
            <person name="Anantharaman K."/>
            <person name="Brown C.T."/>
            <person name="Hug L.A."/>
            <person name="Sharon I."/>
            <person name="Castelle C.J."/>
            <person name="Probst A.J."/>
            <person name="Thomas B.C."/>
            <person name="Singh A."/>
            <person name="Wilkins M.J."/>
            <person name="Karaoz U."/>
            <person name="Brodie E.L."/>
            <person name="Williams K.H."/>
            <person name="Hubbard S.S."/>
            <person name="Banfield J.F."/>
        </authorList>
    </citation>
    <scope>NUCLEOTIDE SEQUENCE [LARGE SCALE GENOMIC DNA]</scope>
</reference>
<evidence type="ECO:0000256" key="9">
    <source>
        <dbReference type="ARBA" id="ARBA00022984"/>
    </source>
</evidence>
<comment type="similarity">
    <text evidence="2 12">Belongs to the D-alanine--D-alanine ligase family.</text>
</comment>
<protein>
    <recommendedName>
        <fullName evidence="12">D-alanine--D-alanine ligase</fullName>
        <ecNumber evidence="12">6.3.2.4</ecNumber>
    </recommendedName>
    <alternativeName>
        <fullName evidence="12">D-Ala-D-Ala ligase</fullName>
    </alternativeName>
    <alternativeName>
        <fullName evidence="12">D-alanylalanine synthetase</fullName>
    </alternativeName>
</protein>
<dbReference type="Gene3D" id="3.30.470.20">
    <property type="entry name" value="ATP-grasp fold, B domain"/>
    <property type="match status" value="1"/>
</dbReference>
<comment type="pathway">
    <text evidence="12">Cell wall biogenesis; peptidoglycan biosynthesis.</text>
</comment>
<evidence type="ECO:0000256" key="3">
    <source>
        <dbReference type="ARBA" id="ARBA00022598"/>
    </source>
</evidence>
<dbReference type="InterPro" id="IPR000291">
    <property type="entry name" value="D-Ala_lig_Van_CS"/>
</dbReference>
<dbReference type="InterPro" id="IPR013815">
    <property type="entry name" value="ATP_grasp_subdomain_1"/>
</dbReference>
<accession>A0A1F4YFG6</accession>
<keyword evidence="3 12" id="KW-0436">Ligase</keyword>
<evidence type="ECO:0000256" key="7">
    <source>
        <dbReference type="ARBA" id="ARBA00022842"/>
    </source>
</evidence>
<evidence type="ECO:0000256" key="13">
    <source>
        <dbReference type="PIRSR" id="PIRSR039102-1"/>
    </source>
</evidence>
<comment type="function">
    <text evidence="12">Cell wall formation.</text>
</comment>
<feature type="binding site" evidence="14">
    <location>
        <position position="312"/>
    </location>
    <ligand>
        <name>Mg(2+)</name>
        <dbReference type="ChEBI" id="CHEBI:18420"/>
        <label>1</label>
    </ligand>
</feature>
<dbReference type="GO" id="GO:0071555">
    <property type="term" value="P:cell wall organization"/>
    <property type="evidence" value="ECO:0007669"/>
    <property type="project" value="UniProtKB-KW"/>
</dbReference>
<dbReference type="PANTHER" id="PTHR23132:SF25">
    <property type="entry name" value="D-ALANINE--D-ALANINE LIGASE A"/>
    <property type="match status" value="1"/>
</dbReference>
<proteinExistence type="inferred from homology"/>
<sequence>MSKLNVAVIYGGRSPEHEVAIITALQVMQNLDQDKYEVTPVYITKTGDWIMGNNRFLIPESYQDLGKLVSGTKRLSIFPPRSLPNIDVAFPIFHGSFGEDGTVQGLLEMQNLPYAGSGVLASSLGMDKILQKQVFAASNLPQVKHFQFYRNRLPKSVPLRYPLYVKPANGGSSIGTTKVHSPKELKDALEVASCYDRKIIVEESAENFKEINVSVLGNSGSQLRTSVCEQPVPSKDILTFADKYESGSKSSLPAGRQGMASAKRLVPAPIHPTTAQKIARLAKTAYLSLDCSGLARVDFLVSQDEKTIYINEINTIPGSLAFYLWEASGLKFPRLLDEVINLALARHQDSQKTTYTFPNNLLASLGQTLKGSKLKG</sequence>
<dbReference type="HAMAP" id="MF_00047">
    <property type="entry name" value="Dala_Dala_lig"/>
    <property type="match status" value="1"/>
</dbReference>
<comment type="subcellular location">
    <subcellularLocation>
        <location evidence="12">Cytoplasm</location>
    </subcellularLocation>
</comment>
<dbReference type="GO" id="GO:0008716">
    <property type="term" value="F:D-alanine-D-alanine ligase activity"/>
    <property type="evidence" value="ECO:0007669"/>
    <property type="project" value="UniProtKB-UniRule"/>
</dbReference>
<dbReference type="PANTHER" id="PTHR23132">
    <property type="entry name" value="D-ALANINE--D-ALANINE LIGASE"/>
    <property type="match status" value="1"/>
</dbReference>
<feature type="active site" evidence="13">
    <location>
        <position position="16"/>
    </location>
</feature>
<evidence type="ECO:0000256" key="10">
    <source>
        <dbReference type="ARBA" id="ARBA00023211"/>
    </source>
</evidence>
<dbReference type="EC" id="6.3.2.4" evidence="12"/>
<dbReference type="InterPro" id="IPR011127">
    <property type="entry name" value="Dala_Dala_lig_N"/>
</dbReference>
<dbReference type="Gene3D" id="3.30.1490.20">
    <property type="entry name" value="ATP-grasp fold, A domain"/>
    <property type="match status" value="1"/>
</dbReference>
<evidence type="ECO:0000256" key="1">
    <source>
        <dbReference type="ARBA" id="ARBA00001936"/>
    </source>
</evidence>
<dbReference type="Gene3D" id="3.40.50.20">
    <property type="match status" value="1"/>
</dbReference>
<dbReference type="SUPFAM" id="SSF52440">
    <property type="entry name" value="PreATP-grasp domain"/>
    <property type="match status" value="1"/>
</dbReference>
<dbReference type="NCBIfam" id="TIGR01205">
    <property type="entry name" value="D_ala_D_alaTIGR"/>
    <property type="match status" value="1"/>
</dbReference>
<name>A0A1F4YFG6_9BACT</name>
<dbReference type="GO" id="GO:0046872">
    <property type="term" value="F:metal ion binding"/>
    <property type="evidence" value="ECO:0007669"/>
    <property type="project" value="UniProtKB-KW"/>
</dbReference>
<dbReference type="Proteomes" id="UP000178176">
    <property type="component" value="Unassembled WGS sequence"/>
</dbReference>
<comment type="cofactor">
    <cofactor evidence="1">
        <name>Mn(2+)</name>
        <dbReference type="ChEBI" id="CHEBI:29035"/>
    </cofactor>
</comment>
<feature type="domain" description="ATP-grasp" evidence="16">
    <location>
        <begin position="132"/>
        <end position="341"/>
    </location>
</feature>
<evidence type="ECO:0000313" key="17">
    <source>
        <dbReference type="EMBL" id="OGC92614.1"/>
    </source>
</evidence>
<keyword evidence="9 12" id="KW-0573">Peptidoglycan synthesis</keyword>
<evidence type="ECO:0000256" key="4">
    <source>
        <dbReference type="ARBA" id="ARBA00022723"/>
    </source>
</evidence>
<evidence type="ECO:0000313" key="18">
    <source>
        <dbReference type="Proteomes" id="UP000178176"/>
    </source>
</evidence>
<evidence type="ECO:0000256" key="2">
    <source>
        <dbReference type="ARBA" id="ARBA00010871"/>
    </source>
</evidence>
<dbReference type="EMBL" id="MEXH01000011">
    <property type="protein sequence ID" value="OGC92614.1"/>
    <property type="molecule type" value="Genomic_DNA"/>
</dbReference>
<feature type="active site" evidence="13">
    <location>
        <position position="172"/>
    </location>
</feature>
<evidence type="ECO:0000256" key="15">
    <source>
        <dbReference type="PROSITE-ProRule" id="PRU00409"/>
    </source>
</evidence>
<feature type="binding site" evidence="14">
    <location>
        <position position="298"/>
    </location>
    <ligand>
        <name>Mg(2+)</name>
        <dbReference type="ChEBI" id="CHEBI:18420"/>
        <label>1</label>
    </ligand>
</feature>
<dbReference type="PIRSF" id="PIRSF039102">
    <property type="entry name" value="Ddl/VanB"/>
    <property type="match status" value="1"/>
</dbReference>
<feature type="binding site" evidence="14">
    <location>
        <position position="312"/>
    </location>
    <ligand>
        <name>Mg(2+)</name>
        <dbReference type="ChEBI" id="CHEBI:18420"/>
        <label>2</label>
    </ligand>
</feature>
<dbReference type="GO" id="GO:0009252">
    <property type="term" value="P:peptidoglycan biosynthetic process"/>
    <property type="evidence" value="ECO:0007669"/>
    <property type="project" value="UniProtKB-UniRule"/>
</dbReference>
<dbReference type="NCBIfam" id="NF002528">
    <property type="entry name" value="PRK01966.1-4"/>
    <property type="match status" value="1"/>
</dbReference>
<feature type="binding site" evidence="14">
    <location>
        <position position="314"/>
    </location>
    <ligand>
        <name>Mg(2+)</name>
        <dbReference type="ChEBI" id="CHEBI:18420"/>
        <label>2</label>
    </ligand>
</feature>
<feature type="active site" evidence="13">
    <location>
        <position position="319"/>
    </location>
</feature>
<comment type="catalytic activity">
    <reaction evidence="12">
        <text>2 D-alanine + ATP = D-alanyl-D-alanine + ADP + phosphate + H(+)</text>
        <dbReference type="Rhea" id="RHEA:11224"/>
        <dbReference type="ChEBI" id="CHEBI:15378"/>
        <dbReference type="ChEBI" id="CHEBI:30616"/>
        <dbReference type="ChEBI" id="CHEBI:43474"/>
        <dbReference type="ChEBI" id="CHEBI:57416"/>
        <dbReference type="ChEBI" id="CHEBI:57822"/>
        <dbReference type="ChEBI" id="CHEBI:456216"/>
        <dbReference type="EC" id="6.3.2.4"/>
    </reaction>
</comment>
<dbReference type="InterPro" id="IPR011761">
    <property type="entry name" value="ATP-grasp"/>
</dbReference>
<keyword evidence="7 14" id="KW-0460">Magnesium</keyword>
<evidence type="ECO:0000256" key="11">
    <source>
        <dbReference type="ARBA" id="ARBA00023316"/>
    </source>
</evidence>
<dbReference type="Pfam" id="PF01820">
    <property type="entry name" value="Dala_Dala_lig_N"/>
    <property type="match status" value="1"/>
</dbReference>
<keyword evidence="12" id="KW-0963">Cytoplasm</keyword>
<dbReference type="PROSITE" id="PS50975">
    <property type="entry name" value="ATP_GRASP"/>
    <property type="match status" value="1"/>
</dbReference>
<dbReference type="PROSITE" id="PS00844">
    <property type="entry name" value="DALA_DALA_LIGASE_2"/>
    <property type="match status" value="1"/>
</dbReference>